<accession>A0A4Y8MP91</accession>
<name>A0A4Y8MP91_9BURK</name>
<comment type="caution">
    <text evidence="2">The sequence shown here is derived from an EMBL/GenBank/DDBJ whole genome shotgun (WGS) entry which is preliminary data.</text>
</comment>
<evidence type="ECO:0000256" key="1">
    <source>
        <dbReference type="SAM" id="SignalP"/>
    </source>
</evidence>
<organism evidence="2 3">
    <name type="scientific">Paraburkholderia dipogonis</name>
    <dbReference type="NCBI Taxonomy" id="1211383"/>
    <lineage>
        <taxon>Bacteria</taxon>
        <taxon>Pseudomonadati</taxon>
        <taxon>Pseudomonadota</taxon>
        <taxon>Betaproteobacteria</taxon>
        <taxon>Burkholderiales</taxon>
        <taxon>Burkholderiaceae</taxon>
        <taxon>Paraburkholderia</taxon>
    </lineage>
</organism>
<reference evidence="2 3" key="1">
    <citation type="submission" date="2019-03" db="EMBL/GenBank/DDBJ databases">
        <title>Complete Genome Sequence of Paraburkholderia dipogonis ICMP 19430T, a Nitrogen-fixing Symbiont of the South African Invasive Legume Dipogon lignosus in New Zealand.</title>
        <authorList>
            <person name="De Meyer S.E."/>
        </authorList>
    </citation>
    <scope>NUCLEOTIDE SEQUENCE [LARGE SCALE GENOMIC DNA]</scope>
    <source>
        <strain evidence="2 3">ICMP 19430</strain>
    </source>
</reference>
<protein>
    <recommendedName>
        <fullName evidence="4">DUF4148 domain-containing protein</fullName>
    </recommendedName>
</protein>
<sequence>MKSKLSIILSLIVLASAGFATQASAKEHMHTHTQQCVGPAGSARRTSAAEAARFRQSLSLYSSHLIKESLS</sequence>
<evidence type="ECO:0000313" key="2">
    <source>
        <dbReference type="EMBL" id="TFE39228.1"/>
    </source>
</evidence>
<feature type="signal peptide" evidence="1">
    <location>
        <begin position="1"/>
        <end position="25"/>
    </location>
</feature>
<feature type="chain" id="PRO_5021257905" description="DUF4148 domain-containing protein" evidence="1">
    <location>
        <begin position="26"/>
        <end position="71"/>
    </location>
</feature>
<gene>
    <name evidence="2" type="ORF">E2553_20410</name>
</gene>
<dbReference type="Proteomes" id="UP000297385">
    <property type="component" value="Unassembled WGS sequence"/>
</dbReference>
<keyword evidence="1" id="KW-0732">Signal</keyword>
<proteinExistence type="predicted"/>
<dbReference type="EMBL" id="SNVI01000002">
    <property type="protein sequence ID" value="TFE39228.1"/>
    <property type="molecule type" value="Genomic_DNA"/>
</dbReference>
<evidence type="ECO:0000313" key="3">
    <source>
        <dbReference type="Proteomes" id="UP000297385"/>
    </source>
</evidence>
<dbReference type="RefSeq" id="WP_134459351.1">
    <property type="nucleotide sequence ID" value="NZ_SNVI01000002.1"/>
</dbReference>
<dbReference type="AlphaFoldDB" id="A0A4Y8MP91"/>
<evidence type="ECO:0008006" key="4">
    <source>
        <dbReference type="Google" id="ProtNLM"/>
    </source>
</evidence>